<feature type="compositionally biased region" description="Basic residues" evidence="1">
    <location>
        <begin position="1"/>
        <end position="10"/>
    </location>
</feature>
<proteinExistence type="predicted"/>
<reference evidence="2 3" key="1">
    <citation type="journal article" date="2022" name="Allergy">
        <title>Genome assembly and annotation of Periplaneta americana reveal a comprehensive cockroach allergen profile.</title>
        <authorList>
            <person name="Wang L."/>
            <person name="Xiong Q."/>
            <person name="Saelim N."/>
            <person name="Wang L."/>
            <person name="Nong W."/>
            <person name="Wan A.T."/>
            <person name="Shi M."/>
            <person name="Liu X."/>
            <person name="Cao Q."/>
            <person name="Hui J.H.L."/>
            <person name="Sookrung N."/>
            <person name="Leung T.F."/>
            <person name="Tungtrongchitr A."/>
            <person name="Tsui S.K.W."/>
        </authorList>
    </citation>
    <scope>NUCLEOTIDE SEQUENCE [LARGE SCALE GENOMIC DNA]</scope>
    <source>
        <strain evidence="2">PWHHKU_190912</strain>
    </source>
</reference>
<organism evidence="2 3">
    <name type="scientific">Periplaneta americana</name>
    <name type="common">American cockroach</name>
    <name type="synonym">Blatta americana</name>
    <dbReference type="NCBI Taxonomy" id="6978"/>
    <lineage>
        <taxon>Eukaryota</taxon>
        <taxon>Metazoa</taxon>
        <taxon>Ecdysozoa</taxon>
        <taxon>Arthropoda</taxon>
        <taxon>Hexapoda</taxon>
        <taxon>Insecta</taxon>
        <taxon>Pterygota</taxon>
        <taxon>Neoptera</taxon>
        <taxon>Polyneoptera</taxon>
        <taxon>Dictyoptera</taxon>
        <taxon>Blattodea</taxon>
        <taxon>Blattoidea</taxon>
        <taxon>Blattidae</taxon>
        <taxon>Blattinae</taxon>
        <taxon>Periplaneta</taxon>
    </lineage>
</organism>
<feature type="region of interest" description="Disordered" evidence="1">
    <location>
        <begin position="1"/>
        <end position="47"/>
    </location>
</feature>
<gene>
    <name evidence="2" type="ORF">ANN_15489</name>
</gene>
<evidence type="ECO:0000256" key="1">
    <source>
        <dbReference type="SAM" id="MobiDB-lite"/>
    </source>
</evidence>
<dbReference type="Proteomes" id="UP001148838">
    <property type="component" value="Unassembled WGS sequence"/>
</dbReference>
<comment type="caution">
    <text evidence="2">The sequence shown here is derived from an EMBL/GenBank/DDBJ whole genome shotgun (WGS) entry which is preliminary data.</text>
</comment>
<accession>A0ABQ8SHD6</accession>
<evidence type="ECO:0000313" key="3">
    <source>
        <dbReference type="Proteomes" id="UP001148838"/>
    </source>
</evidence>
<dbReference type="EMBL" id="JAJSOF020000027">
    <property type="protein sequence ID" value="KAJ4433231.1"/>
    <property type="molecule type" value="Genomic_DNA"/>
</dbReference>
<name>A0ABQ8SHD6_PERAM</name>
<feature type="compositionally biased region" description="Basic and acidic residues" evidence="1">
    <location>
        <begin position="324"/>
        <end position="334"/>
    </location>
</feature>
<sequence>MMRWKKAKRRKNEERSNKKAKCRMKKAKRRRKKEEGGKKTWRRKNRKSNNSEIAFGHEILVVFFFSRFSQSEVVEILERVPIDKPLLSMDRCHILGHIDCVCVKRHLKASPRIYHSHHFDISKDIYQQRTYADVQVCRIICFDAFSKTDIRRKRKITYCSAIVHTLQGSVLVIIDGIASVAVNDDIFFDELENKYFLVRRKVKLCVLYVLLHFLTRHKFLKDIDNDYHDLIHYTKEHVPEIFDTNLDTPCISKCVNCICHLTRQSGKDAYSAVSVSRIVRCVDPPNARGHHSSRSWSRFLSSPHPQATAILSRHSRFPSPPRQHAGERNDQESGVRHLVYEYGPKIFELFHLFEDSESDVEKKTKSDKLMLEAHSYMVVTYEEELRTGKVLEVKNNGAVVSCTYVTELHHAAPFWTNTIEMIMNIEMGSGTVIMQSSGKTPG</sequence>
<evidence type="ECO:0000313" key="2">
    <source>
        <dbReference type="EMBL" id="KAJ4433231.1"/>
    </source>
</evidence>
<keyword evidence="3" id="KW-1185">Reference proteome</keyword>
<feature type="region of interest" description="Disordered" evidence="1">
    <location>
        <begin position="314"/>
        <end position="334"/>
    </location>
</feature>
<feature type="compositionally biased region" description="Basic residues" evidence="1">
    <location>
        <begin position="18"/>
        <end position="32"/>
    </location>
</feature>
<protein>
    <submittedName>
        <fullName evidence="2">Uncharacterized protein</fullName>
    </submittedName>
</protein>